<dbReference type="OrthoDB" id="2062347at2"/>
<organism evidence="1 2">
    <name type="scientific">Legionella geestiana</name>
    <dbReference type="NCBI Taxonomy" id="45065"/>
    <lineage>
        <taxon>Bacteria</taxon>
        <taxon>Pseudomonadati</taxon>
        <taxon>Pseudomonadota</taxon>
        <taxon>Gammaproteobacteria</taxon>
        <taxon>Legionellales</taxon>
        <taxon>Legionellaceae</taxon>
        <taxon>Legionella</taxon>
    </lineage>
</organism>
<evidence type="ECO:0000313" key="1">
    <source>
        <dbReference type="EMBL" id="KTD04518.1"/>
    </source>
</evidence>
<dbReference type="InterPro" id="IPR010982">
    <property type="entry name" value="Lambda_DNA-bd_dom_sf"/>
</dbReference>
<dbReference type="Gene3D" id="1.10.260.40">
    <property type="entry name" value="lambda repressor-like DNA-binding domains"/>
    <property type="match status" value="1"/>
</dbReference>
<dbReference type="PROSITE" id="PS50943">
    <property type="entry name" value="HTH_CROC1"/>
    <property type="match status" value="1"/>
</dbReference>
<comment type="caution">
    <text evidence="1">The sequence shown here is derived from an EMBL/GenBank/DDBJ whole genome shotgun (WGS) entry which is preliminary data.</text>
</comment>
<proteinExistence type="predicted"/>
<dbReference type="GO" id="GO:0003677">
    <property type="term" value="F:DNA binding"/>
    <property type="evidence" value="ECO:0007669"/>
    <property type="project" value="InterPro"/>
</dbReference>
<dbReference type="RefSeq" id="WP_028386238.1">
    <property type="nucleotide sequence ID" value="NZ_CAAAHN010000012.1"/>
</dbReference>
<dbReference type="AlphaFoldDB" id="A0A0W0UA18"/>
<reference evidence="1 2" key="1">
    <citation type="submission" date="2015-11" db="EMBL/GenBank/DDBJ databases">
        <title>Genomic analysis of 38 Legionella species identifies large and diverse effector repertoires.</title>
        <authorList>
            <person name="Burstein D."/>
            <person name="Amaro F."/>
            <person name="Zusman T."/>
            <person name="Lifshitz Z."/>
            <person name="Cohen O."/>
            <person name="Gilbert J.A."/>
            <person name="Pupko T."/>
            <person name="Shuman H.A."/>
            <person name="Segal G."/>
        </authorList>
    </citation>
    <scope>NUCLEOTIDE SEQUENCE [LARGE SCALE GENOMIC DNA]</scope>
    <source>
        <strain evidence="1 2">ATCC 49504</strain>
    </source>
</reference>
<gene>
    <name evidence="1" type="ORF">Lgee_0128</name>
</gene>
<accession>A0A0W0UA18</accession>
<dbReference type="Proteomes" id="UP000054785">
    <property type="component" value="Unassembled WGS sequence"/>
</dbReference>
<name>A0A0W0UA18_9GAMM</name>
<protein>
    <submittedName>
        <fullName evidence="1">Helix-turn-helix domain protein</fullName>
    </submittedName>
</protein>
<dbReference type="CDD" id="cd00093">
    <property type="entry name" value="HTH_XRE"/>
    <property type="match status" value="1"/>
</dbReference>
<dbReference type="STRING" id="45065.Lgee_0128"/>
<sequence>MGELVLEVAERLKIARLANLFKTAKEFAIHHSIPVTTYAQHESGKRALGIESLFSYAEMLGVDPAWLLTGRSPAVTDLDKDLLEGRIFERQERALYSGNTHVGNMFFIDENKKFSTINITLLRNILAQICLLYTQVPGHNVMNLIDFSFDLYNKIIGINGNESEKNMLISLSVSSFLKGVGITASDDIVKRISSAL</sequence>
<keyword evidence="2" id="KW-1185">Reference proteome</keyword>
<evidence type="ECO:0000313" key="2">
    <source>
        <dbReference type="Proteomes" id="UP000054785"/>
    </source>
</evidence>
<dbReference type="PATRIC" id="fig|45065.4.peg.139"/>
<dbReference type="EMBL" id="LNYC01000003">
    <property type="protein sequence ID" value="KTD04518.1"/>
    <property type="molecule type" value="Genomic_DNA"/>
</dbReference>
<dbReference type="SUPFAM" id="SSF47413">
    <property type="entry name" value="lambda repressor-like DNA-binding domains"/>
    <property type="match status" value="1"/>
</dbReference>
<dbReference type="InterPro" id="IPR001387">
    <property type="entry name" value="Cro/C1-type_HTH"/>
</dbReference>